<comment type="caution">
    <text evidence="1">The sequence shown here is derived from an EMBL/GenBank/DDBJ whole genome shotgun (WGS) entry which is preliminary data.</text>
</comment>
<gene>
    <name evidence="1" type="ORF">JANAI62_20540</name>
</gene>
<evidence type="ECO:0000313" key="1">
    <source>
        <dbReference type="EMBL" id="GIT95431.1"/>
    </source>
</evidence>
<evidence type="ECO:0000313" key="2">
    <source>
        <dbReference type="Proteomes" id="UP000786693"/>
    </source>
</evidence>
<sequence length="103" mass="11244">MSDPFKGTLFWRPSEAERASLRGHLMAELPAGHILWTHRDTLAVEGRDQTGDRLAVTSADPSVPAAVVQMTWTGRPGMAPFLPETEVYASVPAMIEALLEEAQ</sequence>
<dbReference type="Proteomes" id="UP000786693">
    <property type="component" value="Unassembled WGS sequence"/>
</dbReference>
<dbReference type="EMBL" id="BPFH01000003">
    <property type="protein sequence ID" value="GIT95431.1"/>
    <property type="molecule type" value="Genomic_DNA"/>
</dbReference>
<organism evidence="1 2">
    <name type="scientific">Jannaschia pagri</name>
    <dbReference type="NCBI Taxonomy" id="2829797"/>
    <lineage>
        <taxon>Bacteria</taxon>
        <taxon>Pseudomonadati</taxon>
        <taxon>Pseudomonadota</taxon>
        <taxon>Alphaproteobacteria</taxon>
        <taxon>Rhodobacterales</taxon>
        <taxon>Roseobacteraceae</taxon>
        <taxon>Jannaschia</taxon>
    </lineage>
</organism>
<accession>A0ABQ4NM53</accession>
<name>A0ABQ4NM53_9RHOB</name>
<proteinExistence type="predicted"/>
<protein>
    <submittedName>
        <fullName evidence="1">Uncharacterized protein</fullName>
    </submittedName>
</protein>
<dbReference type="RefSeq" id="WP_220748922.1">
    <property type="nucleotide sequence ID" value="NZ_BPFH01000003.1"/>
</dbReference>
<reference evidence="1 2" key="1">
    <citation type="submission" date="2021-05" db="EMBL/GenBank/DDBJ databases">
        <title>Bacteria Genome sequencing.</title>
        <authorList>
            <person name="Takabe Y."/>
            <person name="Nakajima Y."/>
            <person name="Suzuki S."/>
            <person name="Shiozaki T."/>
        </authorList>
    </citation>
    <scope>NUCLEOTIDE SEQUENCE [LARGE SCALE GENOMIC DNA]</scope>
    <source>
        <strain evidence="1 2">AI_62</strain>
    </source>
</reference>
<keyword evidence="2" id="KW-1185">Reference proteome</keyword>